<proteinExistence type="predicted"/>
<dbReference type="Proteomes" id="UP001151760">
    <property type="component" value="Unassembled WGS sequence"/>
</dbReference>
<dbReference type="EMBL" id="BQNB010016709">
    <property type="protein sequence ID" value="GJT54867.1"/>
    <property type="molecule type" value="Genomic_DNA"/>
</dbReference>
<evidence type="ECO:0000313" key="1">
    <source>
        <dbReference type="EMBL" id="GJT54867.1"/>
    </source>
</evidence>
<comment type="caution">
    <text evidence="1">The sequence shown here is derived from an EMBL/GenBank/DDBJ whole genome shotgun (WGS) entry which is preliminary data.</text>
</comment>
<reference evidence="1" key="2">
    <citation type="submission" date="2022-01" db="EMBL/GenBank/DDBJ databases">
        <authorList>
            <person name="Yamashiro T."/>
            <person name="Shiraishi A."/>
            <person name="Satake H."/>
            <person name="Nakayama K."/>
        </authorList>
    </citation>
    <scope>NUCLEOTIDE SEQUENCE</scope>
</reference>
<accession>A0ABQ5EWK6</accession>
<name>A0ABQ5EWK6_9ASTR</name>
<keyword evidence="2" id="KW-1185">Reference proteome</keyword>
<sequence length="72" mass="8033">MLLHGLQVGFMEYDDQREVVKALKPLVEGDVEEVDDLSLEATEDDEVTLVDGVLKVHLVHLEMKVGVLVKGF</sequence>
<protein>
    <submittedName>
        <fullName evidence="1">Uncharacterized protein</fullName>
    </submittedName>
</protein>
<reference evidence="1" key="1">
    <citation type="journal article" date="2022" name="Int. J. Mol. Sci.">
        <title>Draft Genome of Tanacetum Coccineum: Genomic Comparison of Closely Related Tanacetum-Family Plants.</title>
        <authorList>
            <person name="Yamashiro T."/>
            <person name="Shiraishi A."/>
            <person name="Nakayama K."/>
            <person name="Satake H."/>
        </authorList>
    </citation>
    <scope>NUCLEOTIDE SEQUENCE</scope>
</reference>
<organism evidence="1 2">
    <name type="scientific">Tanacetum coccineum</name>
    <dbReference type="NCBI Taxonomy" id="301880"/>
    <lineage>
        <taxon>Eukaryota</taxon>
        <taxon>Viridiplantae</taxon>
        <taxon>Streptophyta</taxon>
        <taxon>Embryophyta</taxon>
        <taxon>Tracheophyta</taxon>
        <taxon>Spermatophyta</taxon>
        <taxon>Magnoliopsida</taxon>
        <taxon>eudicotyledons</taxon>
        <taxon>Gunneridae</taxon>
        <taxon>Pentapetalae</taxon>
        <taxon>asterids</taxon>
        <taxon>campanulids</taxon>
        <taxon>Asterales</taxon>
        <taxon>Asteraceae</taxon>
        <taxon>Asteroideae</taxon>
        <taxon>Anthemideae</taxon>
        <taxon>Anthemidinae</taxon>
        <taxon>Tanacetum</taxon>
    </lineage>
</organism>
<evidence type="ECO:0000313" key="2">
    <source>
        <dbReference type="Proteomes" id="UP001151760"/>
    </source>
</evidence>
<gene>
    <name evidence="1" type="ORF">Tco_0989921</name>
</gene>